<sequence>FFSSLIPQLKLFSLCCLLRLDYEQYSAKCSQMYRMKQITSRFSHYSPSIKHVKCVTQHTIQIQIGDSTPQTKDMRPVTYYSNKFWPIF</sequence>
<dbReference type="Proteomes" id="UP001432027">
    <property type="component" value="Unassembled WGS sequence"/>
</dbReference>
<name>A0AAV5SMZ3_9BILA</name>
<accession>A0AAV5SMZ3</accession>
<evidence type="ECO:0000313" key="1">
    <source>
        <dbReference type="EMBL" id="GMS80976.1"/>
    </source>
</evidence>
<keyword evidence="2" id="KW-1185">Reference proteome</keyword>
<evidence type="ECO:0008006" key="3">
    <source>
        <dbReference type="Google" id="ProtNLM"/>
    </source>
</evidence>
<proteinExistence type="predicted"/>
<reference evidence="1" key="1">
    <citation type="submission" date="2023-10" db="EMBL/GenBank/DDBJ databases">
        <title>Genome assembly of Pristionchus species.</title>
        <authorList>
            <person name="Yoshida K."/>
            <person name="Sommer R.J."/>
        </authorList>
    </citation>
    <scope>NUCLEOTIDE SEQUENCE</scope>
    <source>
        <strain evidence="1">RS0144</strain>
    </source>
</reference>
<dbReference type="AlphaFoldDB" id="A0AAV5SMZ3"/>
<feature type="non-terminal residue" evidence="1">
    <location>
        <position position="1"/>
    </location>
</feature>
<protein>
    <recommendedName>
        <fullName evidence="3">Secreted protein</fullName>
    </recommendedName>
</protein>
<comment type="caution">
    <text evidence="1">The sequence shown here is derived from an EMBL/GenBank/DDBJ whole genome shotgun (WGS) entry which is preliminary data.</text>
</comment>
<gene>
    <name evidence="1" type="ORF">PENTCL1PPCAC_3151</name>
</gene>
<evidence type="ECO:0000313" key="2">
    <source>
        <dbReference type="Proteomes" id="UP001432027"/>
    </source>
</evidence>
<dbReference type="EMBL" id="BTSX01000001">
    <property type="protein sequence ID" value="GMS80976.1"/>
    <property type="molecule type" value="Genomic_DNA"/>
</dbReference>
<organism evidence="1 2">
    <name type="scientific">Pristionchus entomophagus</name>
    <dbReference type="NCBI Taxonomy" id="358040"/>
    <lineage>
        <taxon>Eukaryota</taxon>
        <taxon>Metazoa</taxon>
        <taxon>Ecdysozoa</taxon>
        <taxon>Nematoda</taxon>
        <taxon>Chromadorea</taxon>
        <taxon>Rhabditida</taxon>
        <taxon>Rhabditina</taxon>
        <taxon>Diplogasteromorpha</taxon>
        <taxon>Diplogasteroidea</taxon>
        <taxon>Neodiplogasteridae</taxon>
        <taxon>Pristionchus</taxon>
    </lineage>
</organism>